<evidence type="ECO:0000256" key="3">
    <source>
        <dbReference type="ARBA" id="ARBA00022494"/>
    </source>
</evidence>
<evidence type="ECO:0000256" key="2">
    <source>
        <dbReference type="ARBA" id="ARBA00004229"/>
    </source>
</evidence>
<comment type="function">
    <text evidence="1">Water-soluble antenna for capture of solar energy in the blue-green range. Peridinin is an asymmetric carotenoid.</text>
</comment>
<evidence type="ECO:0000256" key="5">
    <source>
        <dbReference type="ARBA" id="ARBA00022640"/>
    </source>
</evidence>
<dbReference type="InterPro" id="IPR036550">
    <property type="entry name" value="Peridinin-chlorophyll-bd_sf"/>
</dbReference>
<evidence type="ECO:0000313" key="9">
    <source>
        <dbReference type="Proteomes" id="UP001189429"/>
    </source>
</evidence>
<evidence type="ECO:0000256" key="7">
    <source>
        <dbReference type="ARBA" id="ARBA00023243"/>
    </source>
</evidence>
<gene>
    <name evidence="8" type="ORF">PCOR1329_LOCUS65255</name>
</gene>
<proteinExistence type="predicted"/>
<dbReference type="Gene3D" id="1.40.10.10">
    <property type="entry name" value="Peridinin-chlorophyll A binding"/>
    <property type="match status" value="3"/>
</dbReference>
<keyword evidence="3" id="KW-0148">Chlorophyll</keyword>
<evidence type="ECO:0000256" key="1">
    <source>
        <dbReference type="ARBA" id="ARBA00004098"/>
    </source>
</evidence>
<keyword evidence="5" id="KW-0934">Plastid</keyword>
<reference evidence="8" key="1">
    <citation type="submission" date="2023-10" db="EMBL/GenBank/DDBJ databases">
        <authorList>
            <person name="Chen Y."/>
            <person name="Shah S."/>
            <person name="Dougan E. K."/>
            <person name="Thang M."/>
            <person name="Chan C."/>
        </authorList>
    </citation>
    <scope>NUCLEOTIDE SEQUENCE [LARGE SCALE GENOMIC DNA]</scope>
</reference>
<evidence type="ECO:0000256" key="6">
    <source>
        <dbReference type="ARBA" id="ARBA00022991"/>
    </source>
</evidence>
<protein>
    <recommendedName>
        <fullName evidence="10">Chloroplast soluble peridinin-chlorophyll a-binding protein</fullName>
    </recommendedName>
</protein>
<dbReference type="EMBL" id="CAUYUJ010018349">
    <property type="protein sequence ID" value="CAK0882869.1"/>
    <property type="molecule type" value="Genomic_DNA"/>
</dbReference>
<evidence type="ECO:0000256" key="4">
    <source>
        <dbReference type="ARBA" id="ARBA00022528"/>
    </source>
</evidence>
<dbReference type="InterPro" id="IPR003376">
    <property type="entry name" value="Peridinin-chlorophyll-bd_prot"/>
</dbReference>
<name>A0ABN9W9G5_9DINO</name>
<evidence type="ECO:0000313" key="8">
    <source>
        <dbReference type="EMBL" id="CAK0882869.1"/>
    </source>
</evidence>
<comment type="subcellular location">
    <subcellularLocation>
        <location evidence="2">Plastid</location>
        <location evidence="2">Chloroplast</location>
    </subcellularLocation>
</comment>
<evidence type="ECO:0008006" key="10">
    <source>
        <dbReference type="Google" id="ProtNLM"/>
    </source>
</evidence>
<keyword evidence="6" id="KW-0157">Chromophore</keyword>
<accession>A0ABN9W9G5</accession>
<dbReference type="SUPFAM" id="SSF48608">
    <property type="entry name" value="Peridinin-chlorophyll protein"/>
    <property type="match status" value="2"/>
</dbReference>
<comment type="caution">
    <text evidence="8">The sequence shown here is derived from an EMBL/GenBank/DDBJ whole genome shotgun (WGS) entry which is preliminary data.</text>
</comment>
<keyword evidence="4" id="KW-0150">Chloroplast</keyword>
<dbReference type="Proteomes" id="UP001189429">
    <property type="component" value="Unassembled WGS sequence"/>
</dbReference>
<keyword evidence="7" id="KW-0437">Light-harvesting polypeptide</keyword>
<keyword evidence="9" id="KW-1185">Reference proteome</keyword>
<sequence length="333" mass="33454">MLRSTVFVPAPAGKPGAPAAACAAAVLGAAGNAHADAIGDAAAKLSKAACPFMKEVPWNSGSYNLPAGSADPIGYTKAIAKMIDMGAHMDSKLLKAGAEAQLMAINAALGRMIAPVPESTTMGVYSAVGGLMDPKVPACPMSTVKESDARAAYNAFIDFTQVVKANPITPSAPTSSVSGSAASSIAAAADELSAAAYPFVEDIDWTSDLYSKPTLGADPQKVAKAIGNMITMGAAMDGASLKEADIAHVKAIGGMDAKGVLLQSDFAPINAGLGKAVASVPTSKVMDVYNSMAQGVGSPGVPNKLSSTENPADAQAARGALLEFKDVAKAAQR</sequence>
<organism evidence="8 9">
    <name type="scientific">Prorocentrum cordatum</name>
    <dbReference type="NCBI Taxonomy" id="2364126"/>
    <lineage>
        <taxon>Eukaryota</taxon>
        <taxon>Sar</taxon>
        <taxon>Alveolata</taxon>
        <taxon>Dinophyceae</taxon>
        <taxon>Prorocentrales</taxon>
        <taxon>Prorocentraceae</taxon>
        <taxon>Prorocentrum</taxon>
    </lineage>
</organism>
<dbReference type="Pfam" id="PF02429">
    <property type="entry name" value="PCP"/>
    <property type="match status" value="2"/>
</dbReference>